<gene>
    <name evidence="2" type="ORF">CWE23_03675</name>
</gene>
<feature type="compositionally biased region" description="Polar residues" evidence="1">
    <location>
        <begin position="7"/>
        <end position="28"/>
    </location>
</feature>
<dbReference type="Proteomes" id="UP000286680">
    <property type="component" value="Unassembled WGS sequence"/>
</dbReference>
<feature type="region of interest" description="Disordered" evidence="1">
    <location>
        <begin position="1"/>
        <end position="34"/>
    </location>
</feature>
<evidence type="ECO:0000313" key="2">
    <source>
        <dbReference type="EMBL" id="RUO45129.1"/>
    </source>
</evidence>
<proteinExistence type="predicted"/>
<reference evidence="3" key="1">
    <citation type="journal article" date="2018" name="Front. Microbiol.">
        <title>Genome-Based Analysis Reveals the Taxonomy and Diversity of the Family Idiomarinaceae.</title>
        <authorList>
            <person name="Liu Y."/>
            <person name="Lai Q."/>
            <person name="Shao Z."/>
        </authorList>
    </citation>
    <scope>NUCLEOTIDE SEQUENCE [LARGE SCALE GENOMIC DNA]</scope>
    <source>
        <strain evidence="3">SN-14</strain>
    </source>
</reference>
<name>A0AA94EGW9_9GAMM</name>
<organism evidence="2 3">
    <name type="scientific">Idiomarina aquatica</name>
    <dbReference type="NCBI Taxonomy" id="1327752"/>
    <lineage>
        <taxon>Bacteria</taxon>
        <taxon>Pseudomonadati</taxon>
        <taxon>Pseudomonadota</taxon>
        <taxon>Gammaproteobacteria</taxon>
        <taxon>Alteromonadales</taxon>
        <taxon>Idiomarinaceae</taxon>
        <taxon>Idiomarina</taxon>
    </lineage>
</organism>
<accession>A0AA94EGW9</accession>
<dbReference type="AlphaFoldDB" id="A0AA94EGW9"/>
<keyword evidence="3" id="KW-1185">Reference proteome</keyword>
<evidence type="ECO:0000313" key="3">
    <source>
        <dbReference type="Proteomes" id="UP000286680"/>
    </source>
</evidence>
<protein>
    <submittedName>
        <fullName evidence="2">Uncharacterized protein</fullName>
    </submittedName>
</protein>
<evidence type="ECO:0000256" key="1">
    <source>
        <dbReference type="SAM" id="MobiDB-lite"/>
    </source>
</evidence>
<sequence length="61" mass="6615">MAEGRAQTASAPARQASNAPSRAATSKRSAQRERSEYVVTFLSYAEPSGKLIYRYGFAGML</sequence>
<dbReference type="EMBL" id="PIPS01000001">
    <property type="protein sequence ID" value="RUO45129.1"/>
    <property type="molecule type" value="Genomic_DNA"/>
</dbReference>
<comment type="caution">
    <text evidence="2">The sequence shown here is derived from an EMBL/GenBank/DDBJ whole genome shotgun (WGS) entry which is preliminary data.</text>
</comment>